<sequence length="101" mass="11606">MPRKQAVAESARANRVERLGFRIDEETKDLIERAAHLTRRKVSDFCVTALADTARRTIAEHETLVLSDRDRAAFFDALINPPEPSERLIRALQEHRRRVAS</sequence>
<reference evidence="5" key="2">
    <citation type="submission" date="2016-12" db="EMBL/GenBank/DDBJ databases">
        <title>Whole genome sequencing of Sphingomonas sp. ABOJV.</title>
        <authorList>
            <person name="Conlan S."/>
            <person name="Thomas P.J."/>
            <person name="Mullikin J."/>
            <person name="Palmore T.N."/>
            <person name="Frank K.M."/>
            <person name="Segre J.A."/>
        </authorList>
    </citation>
    <scope>NUCLEOTIDE SEQUENCE [LARGE SCALE GENOMIC DNA]</scope>
    <source>
        <strain evidence="5">ABOJV</strain>
    </source>
</reference>
<protein>
    <submittedName>
        <fullName evidence="4">DUF1778 domain-containing protein</fullName>
    </submittedName>
</protein>
<dbReference type="SUPFAM" id="SSF47598">
    <property type="entry name" value="Ribbon-helix-helix"/>
    <property type="match status" value="1"/>
</dbReference>
<dbReference type="OrthoDB" id="7569726at2"/>
<evidence type="ECO:0000313" key="6">
    <source>
        <dbReference type="Proteomes" id="UP000286681"/>
    </source>
</evidence>
<evidence type="ECO:0000313" key="3">
    <source>
        <dbReference type="EMBL" id="APR52038.1"/>
    </source>
</evidence>
<dbReference type="Gene3D" id="1.20.5.780">
    <property type="entry name" value="Single helix bin"/>
    <property type="match status" value="1"/>
</dbReference>
<evidence type="ECO:0000256" key="1">
    <source>
        <dbReference type="ARBA" id="ARBA00022649"/>
    </source>
</evidence>
<dbReference type="InterPro" id="IPR010985">
    <property type="entry name" value="Ribbon_hlx_hlx"/>
</dbReference>
<dbReference type="Proteomes" id="UP000185161">
    <property type="component" value="Chromosome"/>
</dbReference>
<keyword evidence="1" id="KW-1277">Toxin-antitoxin system</keyword>
<dbReference type="PANTHER" id="PTHR35401">
    <property type="entry name" value="COPG FAMILY HELIX-TURN-HELIX PROTEIN-RELATED-RELATED"/>
    <property type="match status" value="1"/>
</dbReference>
<organism evidence="3 5">
    <name type="scientific">Sphingomonas koreensis</name>
    <dbReference type="NCBI Taxonomy" id="93064"/>
    <lineage>
        <taxon>Bacteria</taxon>
        <taxon>Pseudomonadati</taxon>
        <taxon>Pseudomonadota</taxon>
        <taxon>Alphaproteobacteria</taxon>
        <taxon>Sphingomonadales</taxon>
        <taxon>Sphingomonadaceae</taxon>
        <taxon>Sphingomonas</taxon>
    </lineage>
</organism>
<dbReference type="PANTHER" id="PTHR35401:SF2">
    <property type="entry name" value="ABC-TYPE TRANSPORT SYSTEM"/>
    <property type="match status" value="1"/>
</dbReference>
<dbReference type="AlphaFoldDB" id="A0A1L6J7Z3"/>
<gene>
    <name evidence="3" type="ORF">BRX40_05945</name>
    <name evidence="4" type="ORF">CA257_00070</name>
</gene>
<dbReference type="Pfam" id="PF08681">
    <property type="entry name" value="TacA1"/>
    <property type="match status" value="1"/>
</dbReference>
<dbReference type="InterPro" id="IPR014795">
    <property type="entry name" value="TacA_1-like"/>
</dbReference>
<evidence type="ECO:0000313" key="5">
    <source>
        <dbReference type="Proteomes" id="UP000185161"/>
    </source>
</evidence>
<reference evidence="4 6" key="3">
    <citation type="submission" date="2018-07" db="EMBL/GenBank/DDBJ databases">
        <title>Genomic and Epidemiologic Investigation of an Indolent Hospital Outbreak.</title>
        <authorList>
            <person name="Johnson R.C."/>
            <person name="Deming C."/>
            <person name="Conlan S."/>
            <person name="Zellmer C.J."/>
            <person name="Michelin A.V."/>
            <person name="Lee-Lin S."/>
            <person name="Thomas P.J."/>
            <person name="Park M."/>
            <person name="Weingarten R.A."/>
            <person name="Less J."/>
            <person name="Dekker J.P."/>
            <person name="Frank K.M."/>
            <person name="Musser K.A."/>
            <person name="Mcquiston J.R."/>
            <person name="Henderson D.K."/>
            <person name="Lau A.F."/>
            <person name="Palmore T.N."/>
            <person name="Segre J.A."/>
        </authorList>
    </citation>
    <scope>NUCLEOTIDE SEQUENCE [LARGE SCALE GENOMIC DNA]</scope>
    <source>
        <strain evidence="4 6">SK-NIH.Env10_0317</strain>
    </source>
</reference>
<dbReference type="EMBL" id="CP018820">
    <property type="protein sequence ID" value="APR52038.1"/>
    <property type="molecule type" value="Genomic_DNA"/>
</dbReference>
<reference evidence="3" key="1">
    <citation type="submission" date="2016-12" db="EMBL/GenBank/DDBJ databases">
        <title>Whole genome sequencing of Sphingomonas koreensis.</title>
        <authorList>
            <person name="Conlan S."/>
            <person name="Thomas P.J."/>
            <person name="Mullikin J."/>
            <person name="Palmore T.N."/>
            <person name="Frank K.M."/>
            <person name="Segre J.A."/>
        </authorList>
    </citation>
    <scope>NUCLEOTIDE SEQUENCE</scope>
    <source>
        <strain evidence="3">ABOJV</strain>
    </source>
</reference>
<dbReference type="KEGG" id="skr:BRX40_05945"/>
<evidence type="ECO:0000313" key="4">
    <source>
        <dbReference type="EMBL" id="RSV07928.1"/>
    </source>
</evidence>
<proteinExistence type="inferred from homology"/>
<dbReference type="GO" id="GO:0006355">
    <property type="term" value="P:regulation of DNA-templated transcription"/>
    <property type="evidence" value="ECO:0007669"/>
    <property type="project" value="InterPro"/>
</dbReference>
<dbReference type="EMBL" id="QQWO01000001">
    <property type="protein sequence ID" value="RSV07928.1"/>
    <property type="molecule type" value="Genomic_DNA"/>
</dbReference>
<evidence type="ECO:0000256" key="2">
    <source>
        <dbReference type="ARBA" id="ARBA00049988"/>
    </source>
</evidence>
<keyword evidence="5" id="KW-1185">Reference proteome</keyword>
<comment type="similarity">
    <text evidence="2">Belongs to the TacA antitoxin family.</text>
</comment>
<dbReference type="STRING" id="93064.BRX40_05945"/>
<accession>A0A1L6J7Z3</accession>
<dbReference type="Proteomes" id="UP000286681">
    <property type="component" value="Unassembled WGS sequence"/>
</dbReference>
<name>A0A1L6J7Z3_9SPHN</name>